<evidence type="ECO:0000256" key="6">
    <source>
        <dbReference type="ARBA" id="ARBA00023027"/>
    </source>
</evidence>
<feature type="binding site" evidence="7">
    <location>
        <position position="397"/>
    </location>
    <ligand>
        <name>ATP</name>
        <dbReference type="ChEBI" id="CHEBI:30616"/>
    </ligand>
</feature>
<comment type="function">
    <text evidence="7">Catalyzes the ATP-dependent amidation of deamido-NAD to form NAD. Uses L-glutamine as a nitrogen source.</text>
</comment>
<feature type="binding site" evidence="7">
    <location>
        <position position="171"/>
    </location>
    <ligand>
        <name>L-glutamine</name>
        <dbReference type="ChEBI" id="CHEBI:58359"/>
    </ligand>
</feature>
<sequence length="558" mass="61962">MKPITVAIAQLDFTVGAIKRNTDTILSTLGEHDNADIVVFPELAITGYPPEDLLFRSDFERHVDAALERIAAGAQHQVAVVGHPQRVGNELFNSVSVLHRGKCLARYHKQRLPQYGVFDEQRYFIPGHAPCVFEWMGHRIGLLVCEDLWHPEPLAKTIAAGADWIISINASPFEVDKHEQRLHVMQQRVHEGGCPIVYVNNCGGQDELVFDGHSLVLDSDGELVAELPHCEPCCAELRFDATGIRPIDAAFAPRARQSNEQLRLAEVRQAVVLSIRDYVRKNGFQGVTLGLSGGIDSALTLALAVEALGAAAVHAVMMPFRYTSKMSLEDAEKQAKTLGVRYDVIAIEPIYESFLQQLAPQLAGHEPDVTEENLQARSRGVLLMALSNKTRSLVLTTGNKSELAVGYCTLYGDMCGGFAPIKDLPKMMVFALARHMNETAAEELIPTRVIERPPSAELAPGQTDQDSLPDYAVLDKILSLYVEQDWSPSEIVDAGFAKADVLRVVRLIDINEYKRRQGAVGPKITSRNFNKDRRYPITNHFRYELERELTAEATHEKN</sequence>
<dbReference type="PANTHER" id="PTHR23090:SF9">
    <property type="entry name" value="GLUTAMINE-DEPENDENT NAD(+) SYNTHETASE"/>
    <property type="match status" value="1"/>
</dbReference>
<dbReference type="EMBL" id="PIPT01000006">
    <property type="protein sequence ID" value="RUO47357.1"/>
    <property type="molecule type" value="Genomic_DNA"/>
</dbReference>
<evidence type="ECO:0000256" key="9">
    <source>
        <dbReference type="RuleBase" id="RU003811"/>
    </source>
</evidence>
<dbReference type="InterPro" id="IPR036526">
    <property type="entry name" value="C-N_Hydrolase_sf"/>
</dbReference>
<feature type="binding site" evidence="7">
    <location>
        <position position="115"/>
    </location>
    <ligand>
        <name>L-glutamine</name>
        <dbReference type="ChEBI" id="CHEBI:58359"/>
    </ligand>
</feature>
<evidence type="ECO:0000256" key="1">
    <source>
        <dbReference type="ARBA" id="ARBA00005188"/>
    </source>
</evidence>
<dbReference type="EC" id="6.3.5.1" evidence="7 8"/>
<dbReference type="GO" id="GO:0005737">
    <property type="term" value="C:cytoplasm"/>
    <property type="evidence" value="ECO:0007669"/>
    <property type="project" value="InterPro"/>
</dbReference>
<gene>
    <name evidence="7" type="primary">nadE</name>
    <name evidence="11" type="ORF">CWE21_09250</name>
</gene>
<dbReference type="PROSITE" id="PS50263">
    <property type="entry name" value="CN_HYDROLASE"/>
    <property type="match status" value="1"/>
</dbReference>
<evidence type="ECO:0000256" key="2">
    <source>
        <dbReference type="ARBA" id="ARBA00007145"/>
    </source>
</evidence>
<dbReference type="Proteomes" id="UP000286678">
    <property type="component" value="Unassembled WGS sequence"/>
</dbReference>
<keyword evidence="6 7" id="KW-0520">NAD</keyword>
<feature type="domain" description="CN hydrolase" evidence="10">
    <location>
        <begin position="4"/>
        <end position="246"/>
    </location>
</feature>
<dbReference type="GO" id="GO:0004359">
    <property type="term" value="F:glutaminase activity"/>
    <property type="evidence" value="ECO:0007669"/>
    <property type="project" value="InterPro"/>
</dbReference>
<name>A0A432XFL8_9GAMM</name>
<dbReference type="PIRSF" id="PIRSF006630">
    <property type="entry name" value="NADS_GAT"/>
    <property type="match status" value="1"/>
</dbReference>
<proteinExistence type="inferred from homology"/>
<dbReference type="GO" id="GO:0009435">
    <property type="term" value="P:NAD+ biosynthetic process"/>
    <property type="evidence" value="ECO:0007669"/>
    <property type="project" value="UniProtKB-UniRule"/>
</dbReference>
<feature type="active site" description="Proton acceptor; for glutaminase activity" evidence="7">
    <location>
        <position position="42"/>
    </location>
</feature>
<evidence type="ECO:0000256" key="4">
    <source>
        <dbReference type="ARBA" id="ARBA00022741"/>
    </source>
</evidence>
<dbReference type="CDD" id="cd00553">
    <property type="entry name" value="NAD_synthase"/>
    <property type="match status" value="1"/>
</dbReference>
<dbReference type="GO" id="GO:0008795">
    <property type="term" value="F:NAD+ synthase activity"/>
    <property type="evidence" value="ECO:0007669"/>
    <property type="project" value="UniProtKB-UniRule"/>
</dbReference>
<dbReference type="PANTHER" id="PTHR23090">
    <property type="entry name" value="NH 3 /GLUTAMINE-DEPENDENT NAD + SYNTHETASE"/>
    <property type="match status" value="1"/>
</dbReference>
<dbReference type="CDD" id="cd07570">
    <property type="entry name" value="GAT_Gln-NAD-synth"/>
    <property type="match status" value="1"/>
</dbReference>
<protein>
    <recommendedName>
        <fullName evidence="7 8">Glutamine-dependent NAD(+) synthetase</fullName>
        <ecNumber evidence="7 8">6.3.5.1</ecNumber>
    </recommendedName>
    <alternativeName>
        <fullName evidence="7 8">NAD(+) synthase [glutamine-hydrolyzing]</fullName>
    </alternativeName>
</protein>
<dbReference type="OrthoDB" id="9760188at2"/>
<dbReference type="UniPathway" id="UPA00253">
    <property type="reaction ID" value="UER00334"/>
</dbReference>
<dbReference type="Gene3D" id="3.40.50.620">
    <property type="entry name" value="HUPs"/>
    <property type="match status" value="1"/>
</dbReference>
<evidence type="ECO:0000256" key="8">
    <source>
        <dbReference type="PIRNR" id="PIRNR006630"/>
    </source>
</evidence>
<dbReference type="InterPro" id="IPR003694">
    <property type="entry name" value="NAD_synthase"/>
</dbReference>
<feature type="active site" description="For glutaminase activity" evidence="7">
    <location>
        <position position="109"/>
    </location>
</feature>
<dbReference type="SUPFAM" id="SSF56317">
    <property type="entry name" value="Carbon-nitrogen hydrolase"/>
    <property type="match status" value="1"/>
</dbReference>
<keyword evidence="3 7" id="KW-0436">Ligase</keyword>
<evidence type="ECO:0000256" key="3">
    <source>
        <dbReference type="ARBA" id="ARBA00022598"/>
    </source>
</evidence>
<dbReference type="HAMAP" id="MF_02090">
    <property type="entry name" value="NadE_glutamine_dep"/>
    <property type="match status" value="1"/>
</dbReference>
<keyword evidence="12" id="KW-1185">Reference proteome</keyword>
<evidence type="ECO:0000313" key="11">
    <source>
        <dbReference type="EMBL" id="RUO47357.1"/>
    </source>
</evidence>
<comment type="caution">
    <text evidence="11">The sequence shown here is derived from an EMBL/GenBank/DDBJ whole genome shotgun (WGS) entry which is preliminary data.</text>
</comment>
<evidence type="ECO:0000259" key="10">
    <source>
        <dbReference type="PROSITE" id="PS50263"/>
    </source>
</evidence>
<dbReference type="SUPFAM" id="SSF52402">
    <property type="entry name" value="Adenine nucleotide alpha hydrolases-like"/>
    <property type="match status" value="1"/>
</dbReference>
<accession>A0A432XFL8</accession>
<dbReference type="InterPro" id="IPR003010">
    <property type="entry name" value="C-N_Hydrolase"/>
</dbReference>
<dbReference type="GO" id="GO:0005524">
    <property type="term" value="F:ATP binding"/>
    <property type="evidence" value="ECO:0007669"/>
    <property type="project" value="UniProtKB-UniRule"/>
</dbReference>
<feature type="binding site" evidence="7">
    <location>
        <position position="514"/>
    </location>
    <ligand>
        <name>deamido-NAD(+)</name>
        <dbReference type="ChEBI" id="CHEBI:58437"/>
        <note>ligand shared between two neighboring subunits</note>
    </ligand>
</feature>
<dbReference type="Pfam" id="PF00795">
    <property type="entry name" value="CN_hydrolase"/>
    <property type="match status" value="1"/>
</dbReference>
<evidence type="ECO:0000256" key="5">
    <source>
        <dbReference type="ARBA" id="ARBA00022840"/>
    </source>
</evidence>
<evidence type="ECO:0000313" key="12">
    <source>
        <dbReference type="Proteomes" id="UP000286678"/>
    </source>
</evidence>
<dbReference type="NCBIfam" id="TIGR00552">
    <property type="entry name" value="nadE"/>
    <property type="match status" value="1"/>
</dbReference>
<dbReference type="AlphaFoldDB" id="A0A432XFL8"/>
<feature type="active site" description="Nucleophile; for glutaminase activity" evidence="7">
    <location>
        <position position="145"/>
    </location>
</feature>
<evidence type="ECO:0000256" key="7">
    <source>
        <dbReference type="HAMAP-Rule" id="MF_02090"/>
    </source>
</evidence>
<comment type="similarity">
    <text evidence="2 7 8">In the C-terminal section; belongs to the NAD synthetase family.</text>
</comment>
<dbReference type="RefSeq" id="WP_126834146.1">
    <property type="nucleotide sequence ID" value="NZ_PIPT01000006.1"/>
</dbReference>
<keyword evidence="4 7" id="KW-0547">Nucleotide-binding</keyword>
<feature type="binding site" evidence="7">
    <location>
        <begin position="290"/>
        <end position="297"/>
    </location>
    <ligand>
        <name>ATP</name>
        <dbReference type="ChEBI" id="CHEBI:30616"/>
    </ligand>
</feature>
<comment type="pathway">
    <text evidence="1 7 8">Cofactor biosynthesis; NAD(+) biosynthesis; NAD(+) from deamido-NAD(+) (L-Gln route): step 1/1.</text>
</comment>
<organism evidence="11 12">
    <name type="scientific">Pseudidiomarina aquimaris</name>
    <dbReference type="NCBI Taxonomy" id="641841"/>
    <lineage>
        <taxon>Bacteria</taxon>
        <taxon>Pseudomonadati</taxon>
        <taxon>Pseudomonadota</taxon>
        <taxon>Gammaproteobacteria</taxon>
        <taxon>Alteromonadales</taxon>
        <taxon>Idiomarinaceae</taxon>
        <taxon>Pseudidiomarina</taxon>
    </lineage>
</organism>
<comment type="catalytic activity">
    <reaction evidence="7 8">
        <text>deamido-NAD(+) + L-glutamine + ATP + H2O = L-glutamate + AMP + diphosphate + NAD(+) + H(+)</text>
        <dbReference type="Rhea" id="RHEA:24384"/>
        <dbReference type="ChEBI" id="CHEBI:15377"/>
        <dbReference type="ChEBI" id="CHEBI:15378"/>
        <dbReference type="ChEBI" id="CHEBI:29985"/>
        <dbReference type="ChEBI" id="CHEBI:30616"/>
        <dbReference type="ChEBI" id="CHEBI:33019"/>
        <dbReference type="ChEBI" id="CHEBI:57540"/>
        <dbReference type="ChEBI" id="CHEBI:58359"/>
        <dbReference type="ChEBI" id="CHEBI:58437"/>
        <dbReference type="ChEBI" id="CHEBI:456215"/>
        <dbReference type="EC" id="6.3.5.1"/>
    </reaction>
</comment>
<dbReference type="NCBIfam" id="NF010588">
    <property type="entry name" value="PRK13981.1"/>
    <property type="match status" value="1"/>
</dbReference>
<keyword evidence="5 7" id="KW-0067">ATP-binding</keyword>
<dbReference type="Pfam" id="PF02540">
    <property type="entry name" value="NAD_synthase"/>
    <property type="match status" value="1"/>
</dbReference>
<comment type="similarity">
    <text evidence="9">Belongs to the NAD synthetase family.</text>
</comment>
<comment type="caution">
    <text evidence="7">Lacks conserved residue(s) required for the propagation of feature annotation.</text>
</comment>
<feature type="binding site" evidence="7">
    <location>
        <position position="402"/>
    </location>
    <ligand>
        <name>deamido-NAD(+)</name>
        <dbReference type="ChEBI" id="CHEBI:58437"/>
        <note>ligand shared between two neighboring subunits</note>
    </ligand>
</feature>
<dbReference type="InterPro" id="IPR014729">
    <property type="entry name" value="Rossmann-like_a/b/a_fold"/>
</dbReference>
<feature type="binding site" evidence="7">
    <location>
        <position position="373"/>
    </location>
    <ligand>
        <name>deamido-NAD(+)</name>
        <dbReference type="ChEBI" id="CHEBI:58437"/>
        <note>ligand shared between two neighboring subunits</note>
    </ligand>
</feature>
<dbReference type="InterPro" id="IPR014445">
    <property type="entry name" value="Gln-dep_NAD_synthase"/>
</dbReference>
<reference evidence="12" key="1">
    <citation type="journal article" date="2018" name="Front. Microbiol.">
        <title>Genome-Based Analysis Reveals the Taxonomy and Diversity of the Family Idiomarinaceae.</title>
        <authorList>
            <person name="Liu Y."/>
            <person name="Lai Q."/>
            <person name="Shao Z."/>
        </authorList>
    </citation>
    <scope>NUCLEOTIDE SEQUENCE [LARGE SCALE GENOMIC DNA]</scope>
    <source>
        <strain evidence="12">SW15</strain>
    </source>
</reference>
<dbReference type="Gene3D" id="3.60.110.10">
    <property type="entry name" value="Carbon-nitrogen hydrolase"/>
    <property type="match status" value="1"/>
</dbReference>
<dbReference type="FunFam" id="3.40.50.620:FF:000106">
    <property type="entry name" value="Glutamine-dependent NAD(+) synthetase"/>
    <property type="match status" value="1"/>
</dbReference>
<dbReference type="GO" id="GO:0003952">
    <property type="term" value="F:NAD+ synthase (glutamine-hydrolyzing) activity"/>
    <property type="evidence" value="ECO:0007669"/>
    <property type="project" value="UniProtKB-UniRule"/>
</dbReference>
<feature type="binding site" evidence="7">
    <location>
        <position position="177"/>
    </location>
    <ligand>
        <name>L-glutamine</name>
        <dbReference type="ChEBI" id="CHEBI:58359"/>
    </ligand>
</feature>
<dbReference type="InterPro" id="IPR022310">
    <property type="entry name" value="NAD/GMP_synthase"/>
</dbReference>